<organism evidence="2 3">
    <name type="scientific">Ehrlichia ruminantium</name>
    <name type="common">heartwater rickettsia</name>
    <name type="synonym">Cowdria ruminantium</name>
    <dbReference type="NCBI Taxonomy" id="779"/>
    <lineage>
        <taxon>Bacteria</taxon>
        <taxon>Pseudomonadati</taxon>
        <taxon>Pseudomonadota</taxon>
        <taxon>Alphaproteobacteria</taxon>
        <taxon>Rickettsiales</taxon>
        <taxon>Anaplasmataceae</taxon>
        <taxon>Ehrlichia</taxon>
    </lineage>
</organism>
<evidence type="ECO:0000256" key="1">
    <source>
        <dbReference type="SAM" id="Phobius"/>
    </source>
</evidence>
<evidence type="ECO:0000313" key="2">
    <source>
        <dbReference type="EMBL" id="QGR03275.1"/>
    </source>
</evidence>
<sequence length="511" mass="59321">MNKIESNIAFATSSLLLISTIVIPILLRQYLKSILFCIPFFIAFITSGILFICTLLDRIYVSRGIKLKYKSKHKTLDINFNEKAGIFISLPLSYLPRIDRHCNILEYHIILSGHKTHEEQYLIKYSSIEQNQGPYNMLDFKTLSNNGIAKLITDEHTLNTITNNQNLAGLLIITNKSTIASLPTKTGPNMYFLHLILNHDYTLSISSTCVADKCDKAIQHNPTDLDIFLKNRHKNSKITVYDIAVKNLLTRHGNVLDHPDWFNTQDGKIIIEFFRTFNTQQYIRCFESFICAKKYIRKIKIVEEYIKNNTIDQPTDEEIMDYITNIILEVYSSFFDYSELYMNRYICTPFQSTLNLMYYHVGIGLYRYIYTLAILENYDTHHQYRKTNAAIHNLLVIREKANIEPIISYFKTNKTIKRTTKFENKVISRLLTTVLDDDDKEYTIAELIAHARKYISTICTNMLLYYNQKVESFNTAKVDSIILLAPEKKKIHDILENASTSTPCTDVKQTA</sequence>
<feature type="transmembrane region" description="Helical" evidence="1">
    <location>
        <begin position="7"/>
        <end position="27"/>
    </location>
</feature>
<name>A0AAE6QCW7_EHRRU</name>
<dbReference type="AlphaFoldDB" id="A0AAE6QCW7"/>
<keyword evidence="1" id="KW-1133">Transmembrane helix</keyword>
<dbReference type="EMBL" id="CP033455">
    <property type="protein sequence ID" value="QGR03275.1"/>
    <property type="molecule type" value="Genomic_DNA"/>
</dbReference>
<proteinExistence type="predicted"/>
<dbReference type="Proteomes" id="UP000422822">
    <property type="component" value="Chromosome"/>
</dbReference>
<dbReference type="RefSeq" id="WP_158406446.1">
    <property type="nucleotide sequence ID" value="NZ_CP033454.1"/>
</dbReference>
<gene>
    <name evidence="2" type="ORF">EDL80_01520</name>
</gene>
<accession>A0AAE6QCW7</accession>
<keyword evidence="1" id="KW-0472">Membrane</keyword>
<protein>
    <submittedName>
        <fullName evidence="2">Uncharacterized protein</fullName>
    </submittedName>
</protein>
<reference evidence="2 3" key="1">
    <citation type="submission" date="2018-10" db="EMBL/GenBank/DDBJ databases">
        <title>Propagation and draft genome sequences of three atypical Erhlichia ruminantium isolates.</title>
        <authorList>
            <person name="Liebenberg J."/>
            <person name="Steyn H."/>
            <person name="Josemans A."/>
            <person name="Zweygarth E."/>
        </authorList>
    </citation>
    <scope>NUCLEOTIDE SEQUENCE [LARGE SCALE GENOMIC DNA]</scope>
    <source>
        <strain evidence="2 3">Omatjenne</strain>
    </source>
</reference>
<feature type="transmembrane region" description="Helical" evidence="1">
    <location>
        <begin position="33"/>
        <end position="56"/>
    </location>
</feature>
<keyword evidence="3" id="KW-1185">Reference proteome</keyword>
<keyword evidence="1" id="KW-0812">Transmembrane</keyword>
<evidence type="ECO:0000313" key="3">
    <source>
        <dbReference type="Proteomes" id="UP000422822"/>
    </source>
</evidence>